<organism evidence="2">
    <name type="scientific">Rhizobium meliloti</name>
    <name type="common">Ensifer meliloti</name>
    <name type="synonym">Sinorhizobium meliloti</name>
    <dbReference type="NCBI Taxonomy" id="382"/>
    <lineage>
        <taxon>Bacteria</taxon>
        <taxon>Pseudomonadati</taxon>
        <taxon>Pseudomonadota</taxon>
        <taxon>Alphaproteobacteria</taxon>
        <taxon>Hyphomicrobiales</taxon>
        <taxon>Rhizobiaceae</taxon>
        <taxon>Sinorhizobium/Ensifer group</taxon>
        <taxon>Sinorhizobium</taxon>
    </lineage>
</organism>
<protein>
    <submittedName>
        <fullName evidence="2">Redoxin</fullName>
    </submittedName>
</protein>
<dbReference type="AlphaFoldDB" id="I2E1H1"/>
<gene>
    <name evidence="2" type="primary">fixW1</name>
    <name evidence="2" type="ORF">pHRC017_0171</name>
</gene>
<feature type="region of interest" description="Disordered" evidence="1">
    <location>
        <begin position="24"/>
        <end position="45"/>
    </location>
</feature>
<name>I2E1H1_RHIML</name>
<geneLocation type="plasmid" evidence="2">
    <name>pHRC017</name>
</geneLocation>
<keyword evidence="2" id="KW-0614">Plasmid</keyword>
<dbReference type="EMBL" id="JQ665880">
    <property type="protein sequence ID" value="AFJ91339.1"/>
    <property type="molecule type" value="Genomic_DNA"/>
</dbReference>
<sequence>MRDLIESQETYKGSGVEVAAVAAQRAAPADEDRSKIDAWLAKSRR</sequence>
<proteinExistence type="predicted"/>
<reference evidence="2" key="1">
    <citation type="journal article" date="2012" name="Mol. Plant Microbe Interact.">
        <title>Rhizobial plasmids that cause impaired symbiotic nitrogen fixation and enhanced host invasion.</title>
        <authorList>
            <person name="Crook M.B."/>
            <person name="Lindsay D.P."/>
            <person name="Biggs M.B."/>
            <person name="Bentley J.S."/>
            <person name="Price J.C."/>
            <person name="Clement S.C."/>
            <person name="Clement M.J."/>
            <person name="Long S.R."/>
            <person name="Griffitts J.S."/>
        </authorList>
    </citation>
    <scope>NUCLEOTIDE SEQUENCE</scope>
    <source>
        <strain evidence="2">C017</strain>
        <plasmid evidence="2">pHRC017</plasmid>
    </source>
</reference>
<evidence type="ECO:0000313" key="2">
    <source>
        <dbReference type="EMBL" id="AFJ91339.1"/>
    </source>
</evidence>
<accession>I2E1H1</accession>
<evidence type="ECO:0000256" key="1">
    <source>
        <dbReference type="SAM" id="MobiDB-lite"/>
    </source>
</evidence>